<comment type="caution">
    <text evidence="2">The sequence shown here is derived from an EMBL/GenBank/DDBJ whole genome shotgun (WGS) entry which is preliminary data.</text>
</comment>
<feature type="transmembrane region" description="Helical" evidence="1">
    <location>
        <begin position="7"/>
        <end position="29"/>
    </location>
</feature>
<accession>A0A318FX20</accession>
<feature type="transmembrane region" description="Helical" evidence="1">
    <location>
        <begin position="120"/>
        <end position="140"/>
    </location>
</feature>
<reference evidence="2 3" key="1">
    <citation type="submission" date="2018-05" db="EMBL/GenBank/DDBJ databases">
        <title>Freshwater and sediment microbial communities from various areas in North America, analyzing microbe dynamics in response to fracking.</title>
        <authorList>
            <person name="Lamendella R."/>
        </authorList>
    </citation>
    <scope>NUCLEOTIDE SEQUENCE [LARGE SCALE GENOMIC DNA]</scope>
    <source>
        <strain evidence="2 3">67</strain>
    </source>
</reference>
<keyword evidence="1" id="KW-1133">Transmembrane helix</keyword>
<proteinExistence type="predicted"/>
<keyword evidence="1" id="KW-0472">Membrane</keyword>
<dbReference type="RefSeq" id="WP_110273640.1">
    <property type="nucleotide sequence ID" value="NZ_QJJG01000005.1"/>
</dbReference>
<name>A0A318FX20_KLEOX</name>
<gene>
    <name evidence="2" type="ORF">DET57_105279</name>
</gene>
<protein>
    <submittedName>
        <fullName evidence="2">Uncharacterized protein DUF3592</fullName>
    </submittedName>
</protein>
<sequence>MKQDGKVLYYIFLSIGIVTMLISAAIFYYQYRANSNVIHTIGIIVDTELRRSNPNAKGTKRNKATWRPVVAFRPTPDYTLIFKSKSGNSLYENSEGETVDVIYPPGQPHQARIHSPWMNFFKWGFLGLIGIIFTAASLLIRSSSKRKRRIVQ</sequence>
<keyword evidence="1" id="KW-0812">Transmembrane</keyword>
<organism evidence="2 3">
    <name type="scientific">Klebsiella oxytoca</name>
    <dbReference type="NCBI Taxonomy" id="571"/>
    <lineage>
        <taxon>Bacteria</taxon>
        <taxon>Pseudomonadati</taxon>
        <taxon>Pseudomonadota</taxon>
        <taxon>Gammaproteobacteria</taxon>
        <taxon>Enterobacterales</taxon>
        <taxon>Enterobacteriaceae</taxon>
        <taxon>Klebsiella/Raoultella group</taxon>
        <taxon>Klebsiella</taxon>
    </lineage>
</organism>
<evidence type="ECO:0000313" key="3">
    <source>
        <dbReference type="Proteomes" id="UP000247485"/>
    </source>
</evidence>
<dbReference type="AlphaFoldDB" id="A0A318FX20"/>
<dbReference type="EMBL" id="QJJG01000005">
    <property type="protein sequence ID" value="PXW46602.1"/>
    <property type="molecule type" value="Genomic_DNA"/>
</dbReference>
<evidence type="ECO:0000313" key="2">
    <source>
        <dbReference type="EMBL" id="PXW46602.1"/>
    </source>
</evidence>
<evidence type="ECO:0000256" key="1">
    <source>
        <dbReference type="SAM" id="Phobius"/>
    </source>
</evidence>
<dbReference type="Proteomes" id="UP000247485">
    <property type="component" value="Unassembled WGS sequence"/>
</dbReference>